<dbReference type="PANTHER" id="PTHR30487:SF0">
    <property type="entry name" value="PREPILIN LEADER PEPTIDASE_N-METHYLTRANSFERASE-RELATED"/>
    <property type="match status" value="1"/>
</dbReference>
<dbReference type="EC" id="3.4.23.43" evidence="9"/>
<reference evidence="13 14" key="1">
    <citation type="submission" date="2016-10" db="EMBL/GenBank/DDBJ databases">
        <title>Description of Gloeomargarita lithophora gen. nov., sp. nov., a thylakoid-bearing basal-branching cyanobacterium with intracellular carbonates, and proposal for Gloeomargaritales ord. nov.</title>
        <authorList>
            <person name="Moreira D."/>
            <person name="Tavera R."/>
            <person name="Benzerara K."/>
            <person name="Skouri-Panet F."/>
            <person name="Couradeau E."/>
            <person name="Gerard E."/>
            <person name="Loussert C."/>
            <person name="Novelo E."/>
            <person name="Zivanovic Y."/>
            <person name="Lopez-Garcia P."/>
        </authorList>
    </citation>
    <scope>NUCLEOTIDE SEQUENCE [LARGE SCALE GENOMIC DNA]</scope>
    <source>
        <strain evidence="13 14">D10</strain>
    </source>
</reference>
<dbReference type="OrthoDB" id="9789291at2"/>
<evidence type="ECO:0000313" key="14">
    <source>
        <dbReference type="Proteomes" id="UP000180235"/>
    </source>
</evidence>
<evidence type="ECO:0000256" key="8">
    <source>
        <dbReference type="RuleBase" id="RU003793"/>
    </source>
</evidence>
<evidence type="ECO:0000256" key="5">
    <source>
        <dbReference type="ARBA" id="ARBA00022692"/>
    </source>
</evidence>
<keyword evidence="9" id="KW-0489">Methyltransferase</keyword>
<dbReference type="GO" id="GO:0032259">
    <property type="term" value="P:methylation"/>
    <property type="evidence" value="ECO:0007669"/>
    <property type="project" value="UniProtKB-KW"/>
</dbReference>
<dbReference type="GO" id="GO:0004190">
    <property type="term" value="F:aspartic-type endopeptidase activity"/>
    <property type="evidence" value="ECO:0007669"/>
    <property type="project" value="UniProtKB-EC"/>
</dbReference>
<keyword evidence="4" id="KW-0997">Cell inner membrane</keyword>
<dbReference type="AlphaFoldDB" id="A0A1J0AH99"/>
<keyword evidence="3" id="KW-1003">Cell membrane</keyword>
<organism evidence="13 14">
    <name type="scientific">Gloeomargarita lithophora Alchichica-D10</name>
    <dbReference type="NCBI Taxonomy" id="1188229"/>
    <lineage>
        <taxon>Bacteria</taxon>
        <taxon>Bacillati</taxon>
        <taxon>Cyanobacteriota</taxon>
        <taxon>Cyanophyceae</taxon>
        <taxon>Gloeomargaritales</taxon>
        <taxon>Gloeomargaritaceae</taxon>
        <taxon>Gloeomargarita</taxon>
    </lineage>
</organism>
<dbReference type="Pfam" id="PF01478">
    <property type="entry name" value="Peptidase_A24"/>
    <property type="match status" value="1"/>
</dbReference>
<feature type="transmembrane region" description="Helical" evidence="10">
    <location>
        <begin position="224"/>
        <end position="246"/>
    </location>
</feature>
<accession>A0A1J0AH99</accession>
<evidence type="ECO:0000256" key="4">
    <source>
        <dbReference type="ARBA" id="ARBA00022519"/>
    </source>
</evidence>
<dbReference type="PRINTS" id="PR00864">
    <property type="entry name" value="PREPILNPTASE"/>
</dbReference>
<sequence>MPLLVVLGACVGSFVNVVVYRLPRGLSVWHPPSHCPHCQTRLRPWDNVPVLGWLWLGGRCRYCGGGISWRYPAVEAATAAWFALVGWRFEVGFALVGAVVLGAWLLALALIDRDTLTLPDGLLKSGLVLGLLWQCTQGWPGVVGGIGGMVLGLWLLDGVGWLASVLLGQTALGGGDPKLAAMLGVWLHWQLLLVALFIAVLTGAVAGVGGRLTGRLTSGQPMPFGPFLALGGGVALLFGADLWHWYWGWFS</sequence>
<comment type="similarity">
    <text evidence="2 8">Belongs to the peptidase A24 family.</text>
</comment>
<comment type="catalytic activity">
    <reaction evidence="9">
        <text>Typically cleaves a -Gly-|-Phe- bond to release an N-terminal, basic peptide of 5-8 residues from type IV prepilin, and then N-methylates the new N-terminal amino group, the methyl donor being S-adenosyl-L-methionine.</text>
        <dbReference type="EC" id="3.4.23.43"/>
    </reaction>
</comment>
<dbReference type="PANTHER" id="PTHR30487">
    <property type="entry name" value="TYPE 4 PREPILIN-LIKE PROTEINS LEADER PEPTIDE-PROCESSING ENZYME"/>
    <property type="match status" value="1"/>
</dbReference>
<dbReference type="EC" id="2.1.1.-" evidence="9"/>
<evidence type="ECO:0000256" key="2">
    <source>
        <dbReference type="ARBA" id="ARBA00005801"/>
    </source>
</evidence>
<feature type="transmembrane region" description="Helical" evidence="10">
    <location>
        <begin position="91"/>
        <end position="111"/>
    </location>
</feature>
<dbReference type="GO" id="GO:0005886">
    <property type="term" value="C:plasma membrane"/>
    <property type="evidence" value="ECO:0007669"/>
    <property type="project" value="UniProtKB-SubCell"/>
</dbReference>
<proteinExistence type="inferred from homology"/>
<evidence type="ECO:0000256" key="7">
    <source>
        <dbReference type="ARBA" id="ARBA00023136"/>
    </source>
</evidence>
<evidence type="ECO:0000256" key="10">
    <source>
        <dbReference type="SAM" id="Phobius"/>
    </source>
</evidence>
<evidence type="ECO:0000259" key="12">
    <source>
        <dbReference type="Pfam" id="PF06750"/>
    </source>
</evidence>
<dbReference type="InterPro" id="IPR000045">
    <property type="entry name" value="Prepilin_IV_endopep_pep"/>
</dbReference>
<keyword evidence="9" id="KW-0511">Multifunctional enzyme</keyword>
<keyword evidence="7 10" id="KW-0472">Membrane</keyword>
<comment type="function">
    <text evidence="9">Plays an essential role in type IV pili and type II pseudopili formation by proteolytically removing the leader sequence from substrate proteins and subsequently monomethylating the alpha-amino group of the newly exposed N-terminal phenylalanine.</text>
</comment>
<keyword evidence="9" id="KW-0808">Transferase</keyword>
<dbReference type="GO" id="GO:0006465">
    <property type="term" value="P:signal peptide processing"/>
    <property type="evidence" value="ECO:0007669"/>
    <property type="project" value="TreeGrafter"/>
</dbReference>
<keyword evidence="14" id="KW-1185">Reference proteome</keyword>
<evidence type="ECO:0000256" key="1">
    <source>
        <dbReference type="ARBA" id="ARBA00004429"/>
    </source>
</evidence>
<evidence type="ECO:0000256" key="9">
    <source>
        <dbReference type="RuleBase" id="RU003794"/>
    </source>
</evidence>
<dbReference type="GO" id="GO:0008168">
    <property type="term" value="F:methyltransferase activity"/>
    <property type="evidence" value="ECO:0007669"/>
    <property type="project" value="UniProtKB-KW"/>
</dbReference>
<dbReference type="InterPro" id="IPR050882">
    <property type="entry name" value="Prepilin_peptidase/N-MTase"/>
</dbReference>
<name>A0A1J0AH99_9CYAN</name>
<evidence type="ECO:0000259" key="11">
    <source>
        <dbReference type="Pfam" id="PF01478"/>
    </source>
</evidence>
<dbReference type="KEGG" id="glt:GlitD10_2950"/>
<keyword evidence="9" id="KW-0645">Protease</keyword>
<comment type="subcellular location">
    <subcellularLocation>
        <location evidence="1">Cell inner membrane</location>
        <topology evidence="1">Multi-pass membrane protein</topology>
    </subcellularLocation>
    <subcellularLocation>
        <location evidence="9">Cell membrane</location>
        <topology evidence="9">Multi-pass membrane protein</topology>
    </subcellularLocation>
</comment>
<dbReference type="InterPro" id="IPR010627">
    <property type="entry name" value="Prepilin_pept_A24_N"/>
</dbReference>
<feature type="domain" description="Prepilin type IV endopeptidase peptidase" evidence="11">
    <location>
        <begin position="100"/>
        <end position="207"/>
    </location>
</feature>
<gene>
    <name evidence="13" type="primary">pppA</name>
    <name evidence="13" type="ORF">GlitD10_2950</name>
</gene>
<evidence type="ECO:0000256" key="3">
    <source>
        <dbReference type="ARBA" id="ARBA00022475"/>
    </source>
</evidence>
<feature type="domain" description="Prepilin peptidase A24 N-terminal" evidence="12">
    <location>
        <begin position="6"/>
        <end position="89"/>
    </location>
</feature>
<keyword evidence="5 9" id="KW-0812">Transmembrane</keyword>
<evidence type="ECO:0000256" key="6">
    <source>
        <dbReference type="ARBA" id="ARBA00022989"/>
    </source>
</evidence>
<keyword evidence="6 10" id="KW-1133">Transmembrane helix</keyword>
<dbReference type="Proteomes" id="UP000180235">
    <property type="component" value="Chromosome"/>
</dbReference>
<dbReference type="EMBL" id="CP017675">
    <property type="protein sequence ID" value="APB35295.1"/>
    <property type="molecule type" value="Genomic_DNA"/>
</dbReference>
<protein>
    <recommendedName>
        <fullName evidence="9">Prepilin leader peptidase/N-methyltransferase</fullName>
        <ecNumber evidence="9">2.1.1.-</ecNumber>
        <ecNumber evidence="9">3.4.23.43</ecNumber>
    </recommendedName>
</protein>
<dbReference type="InterPro" id="IPR014032">
    <property type="entry name" value="Peptidase_A24A_bac"/>
</dbReference>
<feature type="transmembrane region" description="Helical" evidence="10">
    <location>
        <begin position="187"/>
        <end position="212"/>
    </location>
</feature>
<dbReference type="Pfam" id="PF06750">
    <property type="entry name" value="A24_N_bact"/>
    <property type="match status" value="1"/>
</dbReference>
<dbReference type="Gene3D" id="1.20.120.1220">
    <property type="match status" value="1"/>
</dbReference>
<keyword evidence="9 13" id="KW-0378">Hydrolase</keyword>
<evidence type="ECO:0000313" key="13">
    <source>
        <dbReference type="EMBL" id="APB35295.1"/>
    </source>
</evidence>
<feature type="transmembrane region" description="Helical" evidence="10">
    <location>
        <begin position="131"/>
        <end position="156"/>
    </location>
</feature>
<dbReference type="STRING" id="1188229.GlitD10_2950"/>